<evidence type="ECO:0000256" key="1">
    <source>
        <dbReference type="SAM" id="MobiDB-lite"/>
    </source>
</evidence>
<gene>
    <name evidence="2" type="ORF">PTSG_03114</name>
</gene>
<feature type="compositionally biased region" description="Basic and acidic residues" evidence="1">
    <location>
        <begin position="176"/>
        <end position="192"/>
    </location>
</feature>
<feature type="compositionally biased region" description="Acidic residues" evidence="1">
    <location>
        <begin position="202"/>
        <end position="229"/>
    </location>
</feature>
<feature type="region of interest" description="Disordered" evidence="1">
    <location>
        <begin position="1"/>
        <end position="52"/>
    </location>
</feature>
<dbReference type="OrthoDB" id="250548at2759"/>
<feature type="compositionally biased region" description="Acidic residues" evidence="1">
    <location>
        <begin position="246"/>
        <end position="286"/>
    </location>
</feature>
<dbReference type="KEGG" id="sre:PTSG_03114"/>
<dbReference type="Pfam" id="PF10217">
    <property type="entry name" value="DUF2039"/>
    <property type="match status" value="1"/>
</dbReference>
<feature type="compositionally biased region" description="Basic residues" evidence="1">
    <location>
        <begin position="39"/>
        <end position="49"/>
    </location>
</feature>
<sequence length="286" mass="31984">MRSAESAKTPHTKGKGEKHTKNNIISTARGPPTMGRKGGNAKKSQKHQNRVAYKAAKYGESKRMKEVRTAQTSNVCPRCYEKIEWRKQFGKYKPRTTLGRCNLCHEKAVKIAYHTVCGPCAKKNDVCAKCGKREEDIVPEGPSKDELLKQETDEQRMLFNMRERERRTYFRQQEQAMREEEQAARARRRAEAEAQAQAEAESGADEVGDLGTIEEEEGTEGGANEDGDDDHLASDLQSKAVVADGGDQDVAEDDGDSDWEDIDDDDDGDGDDDDDDDDDDEADLFD</sequence>
<proteinExistence type="predicted"/>
<evidence type="ECO:0000313" key="3">
    <source>
        <dbReference type="Proteomes" id="UP000007799"/>
    </source>
</evidence>
<name>F2U498_SALR5</name>
<evidence type="ECO:0000313" key="2">
    <source>
        <dbReference type="EMBL" id="EGD82464.1"/>
    </source>
</evidence>
<protein>
    <submittedName>
        <fullName evidence="2">Uncharacterized protein</fullName>
    </submittedName>
</protein>
<dbReference type="InParanoid" id="F2U498"/>
<dbReference type="GeneID" id="16076287"/>
<dbReference type="eggNOG" id="KOG3241">
    <property type="taxonomic scope" value="Eukaryota"/>
</dbReference>
<dbReference type="RefSeq" id="XP_004995700.1">
    <property type="nucleotide sequence ID" value="XM_004995643.1"/>
</dbReference>
<dbReference type="PANTHER" id="PTHR22876:SF5">
    <property type="entry name" value="CHROMOSOME 9 OPEN READING FRAME 85"/>
    <property type="match status" value="1"/>
</dbReference>
<dbReference type="OMA" id="YHELCED"/>
<dbReference type="Proteomes" id="UP000007799">
    <property type="component" value="Unassembled WGS sequence"/>
</dbReference>
<dbReference type="InterPro" id="IPR019351">
    <property type="entry name" value="DUF2039"/>
</dbReference>
<feature type="region of interest" description="Disordered" evidence="1">
    <location>
        <begin position="173"/>
        <end position="286"/>
    </location>
</feature>
<dbReference type="EMBL" id="GL832961">
    <property type="protein sequence ID" value="EGD82464.1"/>
    <property type="molecule type" value="Genomic_DNA"/>
</dbReference>
<accession>F2U498</accession>
<organism evidence="3">
    <name type="scientific">Salpingoeca rosetta (strain ATCC 50818 / BSB-021)</name>
    <dbReference type="NCBI Taxonomy" id="946362"/>
    <lineage>
        <taxon>Eukaryota</taxon>
        <taxon>Choanoflagellata</taxon>
        <taxon>Craspedida</taxon>
        <taxon>Salpingoecidae</taxon>
        <taxon>Salpingoeca</taxon>
    </lineage>
</organism>
<dbReference type="AlphaFoldDB" id="F2U498"/>
<reference evidence="2" key="1">
    <citation type="submission" date="2009-08" db="EMBL/GenBank/DDBJ databases">
        <title>Annotation of Salpingoeca rosetta.</title>
        <authorList>
            <consortium name="The Broad Institute Genome Sequencing Platform"/>
            <person name="Russ C."/>
            <person name="Cuomo C."/>
            <person name="Burger G."/>
            <person name="Gray M.W."/>
            <person name="Holland P.W.H."/>
            <person name="King N."/>
            <person name="Lang F.B.F."/>
            <person name="Roger A.J."/>
            <person name="Ruiz-Trillo I."/>
            <person name="Young S.K."/>
            <person name="Zeng Q."/>
            <person name="Gargeya S."/>
            <person name="Alvarado L."/>
            <person name="Berlin A."/>
            <person name="Chapman S.B."/>
            <person name="Chen Z."/>
            <person name="Freedman E."/>
            <person name="Gellesch M."/>
            <person name="Goldberg J."/>
            <person name="Griggs A."/>
            <person name="Gujja S."/>
            <person name="Heilman E."/>
            <person name="Heiman D."/>
            <person name="Howarth C."/>
            <person name="Mehta T."/>
            <person name="Neiman D."/>
            <person name="Pearson M."/>
            <person name="Roberts A."/>
            <person name="Saif S."/>
            <person name="Shea T."/>
            <person name="Shenoy N."/>
            <person name="Sisk P."/>
            <person name="Stolte C."/>
            <person name="Sykes S."/>
            <person name="White J."/>
            <person name="Yandava C."/>
            <person name="Haas B."/>
            <person name="Nusbaum C."/>
            <person name="Birren B."/>
        </authorList>
    </citation>
    <scope>NUCLEOTIDE SEQUENCE [LARGE SCALE GENOMIC DNA]</scope>
    <source>
        <strain evidence="2">ATCC 50818</strain>
    </source>
</reference>
<keyword evidence="3" id="KW-1185">Reference proteome</keyword>
<dbReference type="PANTHER" id="PTHR22876">
    <property type="entry name" value="ZGC:101016"/>
    <property type="match status" value="1"/>
</dbReference>